<dbReference type="EMBL" id="JARK01001671">
    <property type="protein sequence ID" value="EYB83425.1"/>
    <property type="molecule type" value="Genomic_DNA"/>
</dbReference>
<feature type="chain" id="PRO_5001486117" evidence="1">
    <location>
        <begin position="29"/>
        <end position="117"/>
    </location>
</feature>
<feature type="non-terminal residue" evidence="2">
    <location>
        <position position="1"/>
    </location>
</feature>
<evidence type="ECO:0000256" key="1">
    <source>
        <dbReference type="SAM" id="SignalP"/>
    </source>
</evidence>
<sequence>MRASDVRRMHAPSTTLVLLLLAINPSCSFLRCWVWNVPFLESESFQLRNLSRTKQPRCLFQMDVPCNMTAIQRSAHYTITFSKKPNNSCIIDKGGDKQILCACDHEDYCSSHCDYIL</sequence>
<accession>A0A016RYH3</accession>
<feature type="signal peptide" evidence="1">
    <location>
        <begin position="1"/>
        <end position="28"/>
    </location>
</feature>
<keyword evidence="1" id="KW-0732">Signal</keyword>
<dbReference type="Proteomes" id="UP000024635">
    <property type="component" value="Unassembled WGS sequence"/>
</dbReference>
<keyword evidence="3" id="KW-1185">Reference proteome</keyword>
<proteinExistence type="predicted"/>
<evidence type="ECO:0000313" key="2">
    <source>
        <dbReference type="EMBL" id="EYB83425.1"/>
    </source>
</evidence>
<protein>
    <submittedName>
        <fullName evidence="2">Uncharacterized protein</fullName>
    </submittedName>
</protein>
<dbReference type="AlphaFoldDB" id="A0A016RYH3"/>
<reference evidence="3" key="1">
    <citation type="journal article" date="2015" name="Nat. Genet.">
        <title>The genome and transcriptome of the zoonotic hookworm Ancylostoma ceylanicum identify infection-specific gene families.</title>
        <authorList>
            <person name="Schwarz E.M."/>
            <person name="Hu Y."/>
            <person name="Antoshechkin I."/>
            <person name="Miller M.M."/>
            <person name="Sternberg P.W."/>
            <person name="Aroian R.V."/>
        </authorList>
    </citation>
    <scope>NUCLEOTIDE SEQUENCE</scope>
    <source>
        <strain evidence="3">HY135</strain>
    </source>
</reference>
<evidence type="ECO:0000313" key="3">
    <source>
        <dbReference type="Proteomes" id="UP000024635"/>
    </source>
</evidence>
<name>A0A016RYH3_9BILA</name>
<gene>
    <name evidence="2" type="primary">Acey_s0335.g2854</name>
    <name evidence="2" type="ORF">Y032_0335g2854</name>
</gene>
<dbReference type="OrthoDB" id="10356861at2759"/>
<comment type="caution">
    <text evidence="2">The sequence shown here is derived from an EMBL/GenBank/DDBJ whole genome shotgun (WGS) entry which is preliminary data.</text>
</comment>
<organism evidence="2 3">
    <name type="scientific">Ancylostoma ceylanicum</name>
    <dbReference type="NCBI Taxonomy" id="53326"/>
    <lineage>
        <taxon>Eukaryota</taxon>
        <taxon>Metazoa</taxon>
        <taxon>Ecdysozoa</taxon>
        <taxon>Nematoda</taxon>
        <taxon>Chromadorea</taxon>
        <taxon>Rhabditida</taxon>
        <taxon>Rhabditina</taxon>
        <taxon>Rhabditomorpha</taxon>
        <taxon>Strongyloidea</taxon>
        <taxon>Ancylostomatidae</taxon>
        <taxon>Ancylostomatinae</taxon>
        <taxon>Ancylostoma</taxon>
    </lineage>
</organism>